<gene>
    <name evidence="3" type="ORF">G5575_00780</name>
</gene>
<dbReference type="Proteomes" id="UP000474802">
    <property type="component" value="Unassembled WGS sequence"/>
</dbReference>
<protein>
    <submittedName>
        <fullName evidence="3">SMP-30/gluconolactonase/LRE family protein</fullName>
    </submittedName>
</protein>
<dbReference type="PANTHER" id="PTHR47572">
    <property type="entry name" value="LIPOPROTEIN-RELATED"/>
    <property type="match status" value="1"/>
</dbReference>
<name>A0A6M1STZ7_9HYPH</name>
<dbReference type="Gene3D" id="2.120.10.30">
    <property type="entry name" value="TolB, C-terminal domain"/>
    <property type="match status" value="1"/>
</dbReference>
<reference evidence="3 4" key="1">
    <citation type="submission" date="2020-02" db="EMBL/GenBank/DDBJ databases">
        <authorList>
            <person name="Khan S.A."/>
            <person name="Jeon C.O."/>
            <person name="Chun B.H."/>
        </authorList>
    </citation>
    <scope>NUCLEOTIDE SEQUENCE [LARGE SCALE GENOMIC DNA]</scope>
    <source>
        <strain evidence="3 4">H239</strain>
    </source>
</reference>
<evidence type="ECO:0000256" key="1">
    <source>
        <dbReference type="ARBA" id="ARBA00022801"/>
    </source>
</evidence>
<dbReference type="InterPro" id="IPR011042">
    <property type="entry name" value="6-blade_b-propeller_TolB-like"/>
</dbReference>
<dbReference type="EMBL" id="JAALFG010000001">
    <property type="protein sequence ID" value="NGP16421.1"/>
    <property type="molecule type" value="Genomic_DNA"/>
</dbReference>
<keyword evidence="1" id="KW-0378">Hydrolase</keyword>
<accession>A0A6M1STZ7</accession>
<feature type="domain" description="SMP-30/Gluconolactonase/LRE-like region" evidence="2">
    <location>
        <begin position="32"/>
        <end position="283"/>
    </location>
</feature>
<evidence type="ECO:0000313" key="4">
    <source>
        <dbReference type="Proteomes" id="UP000474802"/>
    </source>
</evidence>
<dbReference type="Pfam" id="PF08450">
    <property type="entry name" value="SGL"/>
    <property type="match status" value="1"/>
</dbReference>
<comment type="caution">
    <text evidence="3">The sequence shown here is derived from an EMBL/GenBank/DDBJ whole genome shotgun (WGS) entry which is preliminary data.</text>
</comment>
<dbReference type="SUPFAM" id="SSF63829">
    <property type="entry name" value="Calcium-dependent phosphotriesterase"/>
    <property type="match status" value="1"/>
</dbReference>
<dbReference type="InterPro" id="IPR013658">
    <property type="entry name" value="SGL"/>
</dbReference>
<evidence type="ECO:0000259" key="2">
    <source>
        <dbReference type="Pfam" id="PF08450"/>
    </source>
</evidence>
<dbReference type="GO" id="GO:0016787">
    <property type="term" value="F:hydrolase activity"/>
    <property type="evidence" value="ECO:0007669"/>
    <property type="project" value="UniProtKB-KW"/>
</dbReference>
<reference evidence="3 4" key="2">
    <citation type="submission" date="2020-03" db="EMBL/GenBank/DDBJ databases">
        <title>Devosia chinhatensis sp. nov., isolated from a hexachlorocyclohexane (HCH) dump site in India.</title>
        <authorList>
            <person name="Kumar M."/>
            <person name="Lal R."/>
        </authorList>
    </citation>
    <scope>NUCLEOTIDE SEQUENCE [LARGE SCALE GENOMIC DNA]</scope>
    <source>
        <strain evidence="3 4">H239</strain>
    </source>
</reference>
<dbReference type="RefSeq" id="WP_164532682.1">
    <property type="nucleotide sequence ID" value="NZ_JAALFG010000001.1"/>
</dbReference>
<keyword evidence="4" id="KW-1185">Reference proteome</keyword>
<organism evidence="3 4">
    <name type="scientific">Devosia aurantiaca</name>
    <dbReference type="NCBI Taxonomy" id="2714858"/>
    <lineage>
        <taxon>Bacteria</taxon>
        <taxon>Pseudomonadati</taxon>
        <taxon>Pseudomonadota</taxon>
        <taxon>Alphaproteobacteria</taxon>
        <taxon>Hyphomicrobiales</taxon>
        <taxon>Devosiaceae</taxon>
        <taxon>Devosia</taxon>
    </lineage>
</organism>
<dbReference type="AlphaFoldDB" id="A0A6M1STZ7"/>
<dbReference type="PANTHER" id="PTHR47572:SF4">
    <property type="entry name" value="LACTONASE DRP35"/>
    <property type="match status" value="1"/>
</dbReference>
<evidence type="ECO:0000313" key="3">
    <source>
        <dbReference type="EMBL" id="NGP16421.1"/>
    </source>
</evidence>
<sequence length="298" mass="32725">MLAKDFVVEDTRFERLVLGNVAVEKLYTGSRWAEGPAYFAAGKYLLWSDIPNNRLLRFDETDNSVSVFQQPSNHQNGHTVDAQGRLISCEHLGRCVSMIDHDGKRVILADHFNGKKLNSPNDVVVKSDGSIWFTDPSYGIDTDYEGDQAPSEQDGCYVYRIDPDGTLAAVATDFVRPNGLAFSPDESVLYISDTGVSPSHIRALSVDDDGKMLGHSHVFASCEIGGFDGFRVDQHGNVWTSAGDGVHCYAPDGTRLGRILIPEVVANVEFGGPKRNRLFIAATTSLYAVYLNTRPVHP</sequence>
<dbReference type="InterPro" id="IPR051262">
    <property type="entry name" value="SMP-30/CGR1_Lactonase"/>
</dbReference>
<proteinExistence type="predicted"/>